<name>A0AA35RQE4_GEOBA</name>
<dbReference type="InterPro" id="IPR041492">
    <property type="entry name" value="HAD_2"/>
</dbReference>
<dbReference type="InterPro" id="IPR023214">
    <property type="entry name" value="HAD_sf"/>
</dbReference>
<dbReference type="Gene3D" id="1.10.150.240">
    <property type="entry name" value="Putative phosphatase, domain 2"/>
    <property type="match status" value="1"/>
</dbReference>
<dbReference type="Gene3D" id="3.40.50.1000">
    <property type="entry name" value="HAD superfamily/HAD-like"/>
    <property type="match status" value="1"/>
</dbReference>
<dbReference type="SFLD" id="SFLDS00003">
    <property type="entry name" value="Haloacid_Dehalogenase"/>
    <property type="match status" value="1"/>
</dbReference>
<reference evidence="1" key="1">
    <citation type="submission" date="2023-03" db="EMBL/GenBank/DDBJ databases">
        <authorList>
            <person name="Steffen K."/>
            <person name="Cardenas P."/>
        </authorList>
    </citation>
    <scope>NUCLEOTIDE SEQUENCE</scope>
</reference>
<dbReference type="InterPro" id="IPR036412">
    <property type="entry name" value="HAD-like_sf"/>
</dbReference>
<dbReference type="InterPro" id="IPR006439">
    <property type="entry name" value="HAD-SF_hydro_IA"/>
</dbReference>
<sequence>MIEAILFDFDGLILDTETPEFDSWQEVFESYGVRLERRVWDWSIGRHSLDFDIYEHLSELSGQPIERKVVRPIMRRDYLERIERNPILPGVELYLTTAKQMGLKLAVASSSSPGWAVGHLKSRGLLHYFEFVLSAGDVDKAKPDPELYTMAVERLGVQPQNAFAIEDSVNGLIAAKAAGLQCVVVPNPMTRGMGFDAADMCLNSLSNMPLEKLLENLQSQASHRNGGLSKAKV</sequence>
<protein>
    <submittedName>
        <fullName evidence="1">Phosphatase YhcW</fullName>
    </submittedName>
</protein>
<keyword evidence="2" id="KW-1185">Reference proteome</keyword>
<proteinExistence type="predicted"/>
<dbReference type="EMBL" id="CASHTH010001466">
    <property type="protein sequence ID" value="CAI8015795.1"/>
    <property type="molecule type" value="Genomic_DNA"/>
</dbReference>
<dbReference type="CDD" id="cd16423">
    <property type="entry name" value="HAD_BPGM-like"/>
    <property type="match status" value="1"/>
</dbReference>
<organism evidence="1 2">
    <name type="scientific">Geodia barretti</name>
    <name type="common">Barrett's horny sponge</name>
    <dbReference type="NCBI Taxonomy" id="519541"/>
    <lineage>
        <taxon>Eukaryota</taxon>
        <taxon>Metazoa</taxon>
        <taxon>Porifera</taxon>
        <taxon>Demospongiae</taxon>
        <taxon>Heteroscleromorpha</taxon>
        <taxon>Tetractinellida</taxon>
        <taxon>Astrophorina</taxon>
        <taxon>Geodiidae</taxon>
        <taxon>Geodia</taxon>
    </lineage>
</organism>
<dbReference type="AlphaFoldDB" id="A0AA35RQE4"/>
<dbReference type="SFLD" id="SFLDG01135">
    <property type="entry name" value="C1.5.6:_HAD__Beta-PGM__Phospha"/>
    <property type="match status" value="1"/>
</dbReference>
<evidence type="ECO:0000313" key="1">
    <source>
        <dbReference type="EMBL" id="CAI8015795.1"/>
    </source>
</evidence>
<dbReference type="Pfam" id="PF13419">
    <property type="entry name" value="HAD_2"/>
    <property type="match status" value="1"/>
</dbReference>
<accession>A0AA35RQE4</accession>
<dbReference type="PRINTS" id="PR00413">
    <property type="entry name" value="HADHALOGNASE"/>
</dbReference>
<gene>
    <name evidence="1" type="ORF">GBAR_LOCUS9757</name>
</gene>
<dbReference type="NCBIfam" id="TIGR01509">
    <property type="entry name" value="HAD-SF-IA-v3"/>
    <property type="match status" value="1"/>
</dbReference>
<dbReference type="SUPFAM" id="SSF56784">
    <property type="entry name" value="HAD-like"/>
    <property type="match status" value="1"/>
</dbReference>
<dbReference type="SFLD" id="SFLDG01129">
    <property type="entry name" value="C1.5:_HAD__Beta-PGM__Phosphata"/>
    <property type="match status" value="1"/>
</dbReference>
<dbReference type="InterPro" id="IPR023198">
    <property type="entry name" value="PGP-like_dom2"/>
</dbReference>
<dbReference type="PANTHER" id="PTHR18901:SF38">
    <property type="entry name" value="PSEUDOURIDINE-5'-PHOSPHATASE"/>
    <property type="match status" value="1"/>
</dbReference>
<evidence type="ECO:0000313" key="2">
    <source>
        <dbReference type="Proteomes" id="UP001174909"/>
    </source>
</evidence>
<dbReference type="PANTHER" id="PTHR18901">
    <property type="entry name" value="2-DEOXYGLUCOSE-6-PHOSPHATE PHOSPHATASE 2"/>
    <property type="match status" value="1"/>
</dbReference>
<dbReference type="Proteomes" id="UP001174909">
    <property type="component" value="Unassembled WGS sequence"/>
</dbReference>
<comment type="caution">
    <text evidence="1">The sequence shown here is derived from an EMBL/GenBank/DDBJ whole genome shotgun (WGS) entry which is preliminary data.</text>
</comment>